<evidence type="ECO:0000313" key="2">
    <source>
        <dbReference type="Proteomes" id="UP000183129"/>
    </source>
</evidence>
<dbReference type="Proteomes" id="UP000183129">
    <property type="component" value="Unassembled WGS sequence"/>
</dbReference>
<dbReference type="RefSeq" id="WP_037440254.1">
    <property type="nucleotide sequence ID" value="NZ_FONS01000001.1"/>
</dbReference>
<dbReference type="AlphaFoldDB" id="A0A1I2B3D8"/>
<dbReference type="EMBL" id="FONS01000001">
    <property type="protein sequence ID" value="SFE49680.1"/>
    <property type="molecule type" value="Genomic_DNA"/>
</dbReference>
<gene>
    <name evidence="1" type="ORF">SAMN03003324_00684</name>
</gene>
<reference evidence="1 2" key="1">
    <citation type="submission" date="2016-10" db="EMBL/GenBank/DDBJ databases">
        <authorList>
            <person name="de Groot N.N."/>
        </authorList>
    </citation>
    <scope>NUCLEOTIDE SEQUENCE [LARGE SCALE GENOMIC DNA]</scope>
    <source>
        <strain evidence="1 2">ATCC 51969</strain>
    </source>
</reference>
<dbReference type="Pfam" id="PF09357">
    <property type="entry name" value="RteC"/>
    <property type="match status" value="1"/>
</dbReference>
<evidence type="ECO:0000313" key="1">
    <source>
        <dbReference type="EMBL" id="SFE49680.1"/>
    </source>
</evidence>
<protein>
    <submittedName>
        <fullName evidence="1">RteC protein</fullName>
    </submittedName>
</protein>
<dbReference type="InterPro" id="IPR018534">
    <property type="entry name" value="Tet_reg_excision_RteC"/>
</dbReference>
<sequence length="276" mass="32909">MIEYCQKLITELDEETNFYSSEIGDTLQLAEKLIELTLKKISLLKRFIEDKGFEKAEDEIHFFKELKPKIVSKLIYYNAVYKIESKRPYGGERNIKKYLNNELSKLKRFFDNNLEFYKYYRTNSNYLDHKYFVRGNFDIKLNLDTFFFESDHSFSTSHDYKVSKIIANDLIQVYLEDKLINTVGLPAVKESKEQKIKWTASKSALVELIYALNAYGAFNEGRTDIKEISRTFETMFDIELGDIYHIYLELRNRKINRVKFLDNLKNELLKRMDELD</sequence>
<proteinExistence type="predicted"/>
<name>A0A1I2B3D8_9SPHI</name>
<organism evidence="1 2">
    <name type="scientific">Pedobacter antarcticus</name>
    <dbReference type="NCBI Taxonomy" id="34086"/>
    <lineage>
        <taxon>Bacteria</taxon>
        <taxon>Pseudomonadati</taxon>
        <taxon>Bacteroidota</taxon>
        <taxon>Sphingobacteriia</taxon>
        <taxon>Sphingobacteriales</taxon>
        <taxon>Sphingobacteriaceae</taxon>
        <taxon>Pedobacter</taxon>
    </lineage>
</organism>
<accession>A0A1I2B3D8</accession>